<feature type="compositionally biased region" description="Basic residues" evidence="1">
    <location>
        <begin position="590"/>
        <end position="602"/>
    </location>
</feature>
<evidence type="ECO:0000313" key="2">
    <source>
        <dbReference type="EMBL" id="EWM25637.1"/>
    </source>
</evidence>
<evidence type="ECO:0000313" key="3">
    <source>
        <dbReference type="Proteomes" id="UP000019335"/>
    </source>
</evidence>
<gene>
    <name evidence="2" type="ORF">Naga_100037g11</name>
</gene>
<feature type="compositionally biased region" description="Polar residues" evidence="1">
    <location>
        <begin position="560"/>
        <end position="579"/>
    </location>
</feature>
<dbReference type="Proteomes" id="UP000019335">
    <property type="component" value="Chromosome 10"/>
</dbReference>
<feature type="region of interest" description="Disordered" evidence="1">
    <location>
        <begin position="748"/>
        <end position="767"/>
    </location>
</feature>
<feature type="region of interest" description="Disordered" evidence="1">
    <location>
        <begin position="534"/>
        <end position="662"/>
    </location>
</feature>
<comment type="caution">
    <text evidence="2">The sequence shown here is derived from an EMBL/GenBank/DDBJ whole genome shotgun (WGS) entry which is preliminary data.</text>
</comment>
<proteinExistence type="predicted"/>
<feature type="compositionally biased region" description="Polar residues" evidence="1">
    <location>
        <begin position="538"/>
        <end position="547"/>
    </location>
</feature>
<feature type="region of interest" description="Disordered" evidence="1">
    <location>
        <begin position="459"/>
        <end position="490"/>
    </location>
</feature>
<dbReference type="EMBL" id="AZIL01000869">
    <property type="protein sequence ID" value="EWM25637.1"/>
    <property type="molecule type" value="Genomic_DNA"/>
</dbReference>
<feature type="compositionally biased region" description="Low complexity" evidence="1">
    <location>
        <begin position="481"/>
        <end position="490"/>
    </location>
</feature>
<name>W7THR6_9STRA</name>
<feature type="compositionally biased region" description="Basic and acidic residues" evidence="1">
    <location>
        <begin position="757"/>
        <end position="766"/>
    </location>
</feature>
<dbReference type="OrthoDB" id="10396039at2759"/>
<reference evidence="2 3" key="1">
    <citation type="journal article" date="2014" name="Mol. Plant">
        <title>Chromosome Scale Genome Assembly and Transcriptome Profiling of Nannochloropsis gaditana in Nitrogen Depletion.</title>
        <authorList>
            <person name="Corteggiani Carpinelli E."/>
            <person name="Telatin A."/>
            <person name="Vitulo N."/>
            <person name="Forcato C."/>
            <person name="D'Angelo M."/>
            <person name="Schiavon R."/>
            <person name="Vezzi A."/>
            <person name="Giacometti G.M."/>
            <person name="Morosinotto T."/>
            <person name="Valle G."/>
        </authorList>
    </citation>
    <scope>NUCLEOTIDE SEQUENCE [LARGE SCALE GENOMIC DNA]</scope>
    <source>
        <strain evidence="2 3">B-31</strain>
    </source>
</reference>
<accession>W7THR6</accession>
<evidence type="ECO:0000256" key="1">
    <source>
        <dbReference type="SAM" id="MobiDB-lite"/>
    </source>
</evidence>
<sequence length="786" mass="87692">MLLSRKTTAQDSALSSWWTLAGELGVPSGLEQYDHCALAARKFAQVAAQLKAVGKLQHDKALAIIRTWERCCELNKVDATCGVTNLLLRVLASPTPSGVDCIPQVQMRTDLSLWLLSIDKLMEPKNMPATVRSLREEAVSMSCGFVHAHGTFRVWTNDRFSAEYMSTEKVNNWLADTGLLPFFCFGTIFSPASRDNFYEYVAEHMLADSSEGHTTSMVSETVGRDGRLMKRLVTIRYEILNGGQNSYFAMNLRPLEYSNAAVHDSIATSVSFSSTLISTPQLSLSPRSMSRARIGAFLAGGEKGGKRMEKKNEEAVADSTTEYRDSQENCVRDAASGEGEMVIAAKRARHHDKTTCSGFRRIIFVGRACSESHAQALQHLPEILQPSLGQAKISSTDWFPCSGGLHRTTQEKKSFGRHHPSYDSSHGSTISDTVCSINTLTSAAGSTSLKHSMRAFERDVSKGQAPAITQASVSRTDTKRQPQQQQNVQQQEEQLYYRNLASQKHLWPPSPNGRLTRLNRPQCWVTCQRQQQHKERSVQASANQVKSPKQYGAKSEKHLTPQQQWDMAQKQHYQLQYQLSHPAKASYGPKHGHRTSRTRVHHQSLFQRRYPQPPRNVQTISCDEAEIDSASSSTSSSASLPGSRSFSCSSDSTSSSGSGYEKFRLHHSQDPAAQNLCGTGASRTFDSRVLVGVSPLRLDSEDVRQHLELRPPECYQRCLDRSRDNFNDSSTDGKEDIYLIDKTLTRAGDGQTEGWQEDERALRSEESPNAMLAELNDYFSNDWRVD</sequence>
<dbReference type="EMBL" id="AZIL01000869">
    <property type="protein sequence ID" value="EWM25638.1"/>
    <property type="molecule type" value="Genomic_DNA"/>
</dbReference>
<dbReference type="AlphaFoldDB" id="W7THR6"/>
<protein>
    <submittedName>
        <fullName evidence="2">Uncharacterized protein</fullName>
    </submittedName>
</protein>
<keyword evidence="3" id="KW-1185">Reference proteome</keyword>
<organism evidence="2 3">
    <name type="scientific">Nannochloropsis gaditana</name>
    <dbReference type="NCBI Taxonomy" id="72520"/>
    <lineage>
        <taxon>Eukaryota</taxon>
        <taxon>Sar</taxon>
        <taxon>Stramenopiles</taxon>
        <taxon>Ochrophyta</taxon>
        <taxon>Eustigmatophyceae</taxon>
        <taxon>Eustigmatales</taxon>
        <taxon>Monodopsidaceae</taxon>
        <taxon>Nannochloropsis</taxon>
    </lineage>
</organism>
<feature type="compositionally biased region" description="Low complexity" evidence="1">
    <location>
        <begin position="629"/>
        <end position="659"/>
    </location>
</feature>